<dbReference type="PANTHER" id="PTHR30457">
    <property type="entry name" value="5'-NUCLEOTIDASE SURE"/>
    <property type="match status" value="1"/>
</dbReference>
<dbReference type="GO" id="GO:0005737">
    <property type="term" value="C:cytoplasm"/>
    <property type="evidence" value="ECO:0007669"/>
    <property type="project" value="UniProtKB-SubCell"/>
</dbReference>
<dbReference type="EMBL" id="VOGB01000003">
    <property type="protein sequence ID" value="MQM72184.1"/>
    <property type="molecule type" value="Genomic_DNA"/>
</dbReference>
<comment type="caution">
    <text evidence="7">The sequence shown here is derived from an EMBL/GenBank/DDBJ whole genome shotgun (WGS) entry which is preliminary data.</text>
</comment>
<dbReference type="GO" id="GO:0000166">
    <property type="term" value="F:nucleotide binding"/>
    <property type="evidence" value="ECO:0007669"/>
    <property type="project" value="UniProtKB-KW"/>
</dbReference>
<dbReference type="SUPFAM" id="SSF64167">
    <property type="entry name" value="SurE-like"/>
    <property type="match status" value="1"/>
</dbReference>
<dbReference type="InterPro" id="IPR030048">
    <property type="entry name" value="SurE"/>
</dbReference>
<reference evidence="7" key="1">
    <citation type="journal article" date="2020" name="Appl. Environ. Microbiol.">
        <title>Medium-Chain Fatty Acid Synthesis by 'Candidatus Weimeria bifida' gen. nov., sp. nov., and 'Candidatus Pseudoramibacter fermentans' sp. nov.</title>
        <authorList>
            <person name="Scarborough M.J."/>
            <person name="Myers K.S."/>
            <person name="Donohue T.J."/>
            <person name="Noguera D.R."/>
        </authorList>
    </citation>
    <scope>NUCLEOTIDE SEQUENCE</scope>
    <source>
        <strain evidence="7">EUB1.1</strain>
    </source>
</reference>
<dbReference type="NCBIfam" id="TIGR00087">
    <property type="entry name" value="surE"/>
    <property type="match status" value="1"/>
</dbReference>
<organism evidence="7 8">
    <name type="scientific">Candidatus Pseudoramibacter fermentans</name>
    <dbReference type="NCBI Taxonomy" id="2594427"/>
    <lineage>
        <taxon>Bacteria</taxon>
        <taxon>Bacillati</taxon>
        <taxon>Bacillota</taxon>
        <taxon>Clostridia</taxon>
        <taxon>Eubacteriales</taxon>
        <taxon>Eubacteriaceae</taxon>
        <taxon>Pseudoramibacter</taxon>
    </lineage>
</organism>
<accession>A0A6L5GPM8</accession>
<evidence type="ECO:0000256" key="5">
    <source>
        <dbReference type="HAMAP-Rule" id="MF_00060"/>
    </source>
</evidence>
<dbReference type="GO" id="GO:0046872">
    <property type="term" value="F:metal ion binding"/>
    <property type="evidence" value="ECO:0007669"/>
    <property type="project" value="UniProtKB-UniRule"/>
</dbReference>
<feature type="binding site" evidence="5">
    <location>
        <position position="102"/>
    </location>
    <ligand>
        <name>a divalent metal cation</name>
        <dbReference type="ChEBI" id="CHEBI:60240"/>
    </ligand>
</feature>
<keyword evidence="5" id="KW-0963">Cytoplasm</keyword>
<evidence type="ECO:0000256" key="2">
    <source>
        <dbReference type="ARBA" id="ARBA00011062"/>
    </source>
</evidence>
<dbReference type="Proteomes" id="UP000473648">
    <property type="component" value="Unassembled WGS sequence"/>
</dbReference>
<comment type="function">
    <text evidence="5">Nucleotidase that shows phosphatase activity on nucleoside 5'-monophosphates.</text>
</comment>
<keyword evidence="5" id="KW-0547">Nucleotide-binding</keyword>
<comment type="catalytic activity">
    <reaction evidence="1 5">
        <text>a ribonucleoside 5'-phosphate + H2O = a ribonucleoside + phosphate</text>
        <dbReference type="Rhea" id="RHEA:12484"/>
        <dbReference type="ChEBI" id="CHEBI:15377"/>
        <dbReference type="ChEBI" id="CHEBI:18254"/>
        <dbReference type="ChEBI" id="CHEBI:43474"/>
        <dbReference type="ChEBI" id="CHEBI:58043"/>
        <dbReference type="EC" id="3.1.3.5"/>
    </reaction>
</comment>
<feature type="binding site" evidence="5">
    <location>
        <position position="39"/>
    </location>
    <ligand>
        <name>a divalent metal cation</name>
        <dbReference type="ChEBI" id="CHEBI:60240"/>
    </ligand>
</feature>
<evidence type="ECO:0000259" key="6">
    <source>
        <dbReference type="Pfam" id="PF01975"/>
    </source>
</evidence>
<evidence type="ECO:0000256" key="3">
    <source>
        <dbReference type="ARBA" id="ARBA00022723"/>
    </source>
</evidence>
<evidence type="ECO:0000313" key="8">
    <source>
        <dbReference type="Proteomes" id="UP000473648"/>
    </source>
</evidence>
<sequence length="268" mass="29299">MRILLSNDDGFDAPGIHALAAEMKKLGEIVVAAPADPQSAKSHSKAVRGQLKVHAEPFEPDDPALQKGYRVFGTPYDSVSVALEAILTDPDTRPDLVVTGINHGSNVAYDILHSGTIGASSAAYFNGVPVIAMSLNGGSRYDYTYSAKYALKAARWFVNQPDNRDYILSINTPNCPDADIKGTIVSRMGRRHNYANSFAKTQGEDDHTMYFDMKVAPNHDDNAEDLSYDDYAVNHNYVVVTPLDMDVTAYAHIERFIAVADTDLNPTI</sequence>
<gene>
    <name evidence="5 7" type="primary">surE</name>
    <name evidence="7" type="ORF">FRC53_01875</name>
</gene>
<dbReference type="Pfam" id="PF01975">
    <property type="entry name" value="SurE"/>
    <property type="match status" value="1"/>
</dbReference>
<dbReference type="InterPro" id="IPR002828">
    <property type="entry name" value="SurE-like_Pase/nucleotidase"/>
</dbReference>
<dbReference type="InterPro" id="IPR036523">
    <property type="entry name" value="SurE-like_sf"/>
</dbReference>
<keyword evidence="3 5" id="KW-0479">Metal-binding</keyword>
<feature type="binding site" evidence="5">
    <location>
        <position position="8"/>
    </location>
    <ligand>
        <name>a divalent metal cation</name>
        <dbReference type="ChEBI" id="CHEBI:60240"/>
    </ligand>
</feature>
<feature type="binding site" evidence="5">
    <location>
        <position position="9"/>
    </location>
    <ligand>
        <name>a divalent metal cation</name>
        <dbReference type="ChEBI" id="CHEBI:60240"/>
    </ligand>
</feature>
<protein>
    <recommendedName>
        <fullName evidence="5">5'-nucleotidase SurE</fullName>
        <ecNumber evidence="5">3.1.3.5</ecNumber>
    </recommendedName>
    <alternativeName>
        <fullName evidence="5">Nucleoside 5'-monophosphate phosphohydrolase</fullName>
    </alternativeName>
</protein>
<proteinExistence type="inferred from homology"/>
<evidence type="ECO:0000256" key="1">
    <source>
        <dbReference type="ARBA" id="ARBA00000815"/>
    </source>
</evidence>
<dbReference type="EC" id="3.1.3.5" evidence="5"/>
<dbReference type="HAMAP" id="MF_00060">
    <property type="entry name" value="SurE"/>
    <property type="match status" value="1"/>
</dbReference>
<evidence type="ECO:0000313" key="7">
    <source>
        <dbReference type="EMBL" id="MQM72184.1"/>
    </source>
</evidence>
<evidence type="ECO:0000256" key="4">
    <source>
        <dbReference type="ARBA" id="ARBA00022801"/>
    </source>
</evidence>
<comment type="cofactor">
    <cofactor evidence="5">
        <name>a divalent metal cation</name>
        <dbReference type="ChEBI" id="CHEBI:60240"/>
    </cofactor>
    <text evidence="5">Binds 1 divalent metal cation per subunit.</text>
</comment>
<keyword evidence="4 5" id="KW-0378">Hydrolase</keyword>
<name>A0A6L5GPM8_9FIRM</name>
<comment type="subcellular location">
    <subcellularLocation>
        <location evidence="5">Cytoplasm</location>
    </subcellularLocation>
</comment>
<keyword evidence="8" id="KW-1185">Reference proteome</keyword>
<dbReference type="Gene3D" id="3.40.1210.10">
    <property type="entry name" value="Survival protein SurE-like phosphatase/nucleotidase"/>
    <property type="match status" value="1"/>
</dbReference>
<dbReference type="PANTHER" id="PTHR30457:SF0">
    <property type="entry name" value="PHOSPHATASE, PUTATIVE (AFU_ORTHOLOGUE AFUA_4G01070)-RELATED"/>
    <property type="match status" value="1"/>
</dbReference>
<feature type="domain" description="Survival protein SurE-like phosphatase/nucleotidase" evidence="6">
    <location>
        <begin position="3"/>
        <end position="192"/>
    </location>
</feature>
<comment type="similarity">
    <text evidence="2 5">Belongs to the SurE nucleotidase family.</text>
</comment>
<dbReference type="AlphaFoldDB" id="A0A6L5GPM8"/>
<dbReference type="GO" id="GO:0008253">
    <property type="term" value="F:5'-nucleotidase activity"/>
    <property type="evidence" value="ECO:0007669"/>
    <property type="project" value="UniProtKB-UniRule"/>
</dbReference>